<reference evidence="5" key="1">
    <citation type="journal article" date="2019" name="Int. J. Syst. Evol. Microbiol.">
        <title>The Global Catalogue of Microorganisms (GCM) 10K type strain sequencing project: providing services to taxonomists for standard genome sequencing and annotation.</title>
        <authorList>
            <consortium name="The Broad Institute Genomics Platform"/>
            <consortium name="The Broad Institute Genome Sequencing Center for Infectious Disease"/>
            <person name="Wu L."/>
            <person name="Ma J."/>
        </authorList>
    </citation>
    <scope>NUCLEOTIDE SEQUENCE [LARGE SCALE GENOMIC DNA]</scope>
    <source>
        <strain evidence="5">CGMCC-1.15741</strain>
    </source>
</reference>
<evidence type="ECO:0000259" key="3">
    <source>
        <dbReference type="Pfam" id="PF13717"/>
    </source>
</evidence>
<keyword evidence="2" id="KW-0472">Membrane</keyword>
<organism evidence="4 5">
    <name type="scientific">Ponticaulis profundi</name>
    <dbReference type="NCBI Taxonomy" id="2665222"/>
    <lineage>
        <taxon>Bacteria</taxon>
        <taxon>Pseudomonadati</taxon>
        <taxon>Pseudomonadota</taxon>
        <taxon>Alphaproteobacteria</taxon>
        <taxon>Hyphomonadales</taxon>
        <taxon>Hyphomonadaceae</taxon>
        <taxon>Ponticaulis</taxon>
    </lineage>
</organism>
<accession>A0ABW1S7C2</accession>
<dbReference type="InterPro" id="IPR047676">
    <property type="entry name" value="FxLYD_dom"/>
</dbReference>
<feature type="compositionally biased region" description="Basic and acidic residues" evidence="1">
    <location>
        <begin position="247"/>
        <end position="315"/>
    </location>
</feature>
<dbReference type="RefSeq" id="WP_377376563.1">
    <property type="nucleotide sequence ID" value="NZ_JBHSSW010000005.1"/>
</dbReference>
<keyword evidence="5" id="KW-1185">Reference proteome</keyword>
<evidence type="ECO:0000313" key="4">
    <source>
        <dbReference type="EMBL" id="MFC6197528.1"/>
    </source>
</evidence>
<sequence length="315" mass="34112">MEKTSVILSCPSCSAQYFADDKAIGENGRTVRCAACGHAWFARPELSLEERFNASDLSREKVERVRQATKTSLQPHQAIREKEFARKANGAKFAALSAWGMSAVLFLAFGAFAVMQRDMVVKLWPKASSAYAMAGLDTNRFGLEFGPVSAERTFDGTMPVLSIAGTVDNITNRDQRVPVIKVELRDDHGATVDSVLISLDMDILPAGEEGHFETTLDSPPLEAFDLAMSFVQADEIGARLVEPSVDGVDHHPADDHGSDDGHGPADDHAPIDDHGSDDAHGPDEEHPPASDPHATDDPHEVDDSHGTDDTHPEDH</sequence>
<feature type="transmembrane region" description="Helical" evidence="2">
    <location>
        <begin position="93"/>
        <end position="115"/>
    </location>
</feature>
<evidence type="ECO:0000256" key="1">
    <source>
        <dbReference type="SAM" id="MobiDB-lite"/>
    </source>
</evidence>
<comment type="caution">
    <text evidence="4">The sequence shown here is derived from an EMBL/GenBank/DDBJ whole genome shotgun (WGS) entry which is preliminary data.</text>
</comment>
<gene>
    <name evidence="4" type="ORF">ACFQDM_05535</name>
</gene>
<dbReference type="Pfam" id="PF13717">
    <property type="entry name" value="Zn_ribbon_4"/>
    <property type="match status" value="1"/>
</dbReference>
<keyword evidence="2" id="KW-1133">Transmembrane helix</keyword>
<proteinExistence type="predicted"/>
<feature type="domain" description="Zinc finger/thioredoxin putative" evidence="3">
    <location>
        <begin position="8"/>
        <end position="41"/>
    </location>
</feature>
<dbReference type="NCBIfam" id="TIGR02098">
    <property type="entry name" value="MJ0042_CXXC"/>
    <property type="match status" value="1"/>
</dbReference>
<feature type="region of interest" description="Disordered" evidence="1">
    <location>
        <begin position="245"/>
        <end position="315"/>
    </location>
</feature>
<dbReference type="Proteomes" id="UP001596303">
    <property type="component" value="Unassembled WGS sequence"/>
</dbReference>
<keyword evidence="2" id="KW-0812">Transmembrane</keyword>
<dbReference type="NCBIfam" id="NF038353">
    <property type="entry name" value="FxLYD_dom"/>
    <property type="match status" value="1"/>
</dbReference>
<name>A0ABW1S7C2_9PROT</name>
<dbReference type="EMBL" id="JBHSSW010000005">
    <property type="protein sequence ID" value="MFC6197528.1"/>
    <property type="molecule type" value="Genomic_DNA"/>
</dbReference>
<evidence type="ECO:0000313" key="5">
    <source>
        <dbReference type="Proteomes" id="UP001596303"/>
    </source>
</evidence>
<evidence type="ECO:0000256" key="2">
    <source>
        <dbReference type="SAM" id="Phobius"/>
    </source>
</evidence>
<dbReference type="InterPro" id="IPR011723">
    <property type="entry name" value="Znf/thioredoxin_put"/>
</dbReference>
<protein>
    <submittedName>
        <fullName evidence="4">MJ0042-type zinc finger domain-containing protein</fullName>
    </submittedName>
</protein>